<evidence type="ECO:0000256" key="6">
    <source>
        <dbReference type="ARBA" id="ARBA00024195"/>
    </source>
</evidence>
<evidence type="ECO:0000256" key="2">
    <source>
        <dbReference type="ARBA" id="ARBA00022757"/>
    </source>
</evidence>
<protein>
    <recommendedName>
        <fullName evidence="9">Peptidase S1 domain-containing protein</fullName>
    </recommendedName>
</protein>
<gene>
    <name evidence="10" type="ORF">PVAND_017177</name>
</gene>
<dbReference type="InterPro" id="IPR033116">
    <property type="entry name" value="TRYPSIN_SER"/>
</dbReference>
<sequence>MKFLILLVTVVGFVAAEQVDWSNVRPIHEVLQDTLTRSAVTAERRIVNGQPAQPHQFPYQVALLISTLTGTSLCGGSVISTNAVLTAAHCTAPFAQSYLIIAGAYNRVQIEPNQQRRTEPASNFIQHPEYGSIRLINDIAVIRVTQAFTFNEFVQPVQIASNPNELHVGARVDVSGFGRFSDSLPNTSEVVLYTTKTVITNAQCLSFFPANVIATTICAVGDPEINNSVCNGDSGGPLTIQRNEGSYQVGVVSFGSAQGCEAGFPDGYARVSHFNEWIRTTAGF</sequence>
<dbReference type="SMART" id="SM00020">
    <property type="entry name" value="Tryp_SPc"/>
    <property type="match status" value="1"/>
</dbReference>
<dbReference type="Pfam" id="PF00089">
    <property type="entry name" value="Trypsin"/>
    <property type="match status" value="1"/>
</dbReference>
<comment type="similarity">
    <text evidence="6">Belongs to the peptidase S1 family. CLIP subfamily.</text>
</comment>
<dbReference type="OrthoDB" id="5565075at2759"/>
<comment type="caution">
    <text evidence="10">The sequence shown here is derived from an EMBL/GenBank/DDBJ whole genome shotgun (WGS) entry which is preliminary data.</text>
</comment>
<keyword evidence="8" id="KW-0732">Signal</keyword>
<evidence type="ECO:0000256" key="4">
    <source>
        <dbReference type="ARBA" id="ARBA00022825"/>
    </source>
</evidence>
<dbReference type="PANTHER" id="PTHR24276:SF98">
    <property type="entry name" value="FI18310P1-RELATED"/>
    <property type="match status" value="1"/>
</dbReference>
<dbReference type="GO" id="GO:0004252">
    <property type="term" value="F:serine-type endopeptidase activity"/>
    <property type="evidence" value="ECO:0007669"/>
    <property type="project" value="InterPro"/>
</dbReference>
<dbReference type="PROSITE" id="PS50240">
    <property type="entry name" value="TRYPSIN_DOM"/>
    <property type="match status" value="1"/>
</dbReference>
<evidence type="ECO:0000256" key="8">
    <source>
        <dbReference type="SAM" id="SignalP"/>
    </source>
</evidence>
<feature type="signal peptide" evidence="8">
    <location>
        <begin position="1"/>
        <end position="16"/>
    </location>
</feature>
<dbReference type="SUPFAM" id="SSF50494">
    <property type="entry name" value="Trypsin-like serine proteases"/>
    <property type="match status" value="1"/>
</dbReference>
<dbReference type="InterPro" id="IPR050430">
    <property type="entry name" value="Peptidase_S1"/>
</dbReference>
<dbReference type="FunFam" id="2.40.10.10:FF:000034">
    <property type="entry name" value="Eupolytin"/>
    <property type="match status" value="1"/>
</dbReference>
<dbReference type="InterPro" id="IPR001254">
    <property type="entry name" value="Trypsin_dom"/>
</dbReference>
<keyword evidence="4 7" id="KW-0720">Serine protease</keyword>
<dbReference type="PRINTS" id="PR00722">
    <property type="entry name" value="CHYMOTRYPSIN"/>
</dbReference>
<dbReference type="InterPro" id="IPR043504">
    <property type="entry name" value="Peptidase_S1_PA_chymotrypsin"/>
</dbReference>
<dbReference type="CDD" id="cd00190">
    <property type="entry name" value="Tryp_SPc"/>
    <property type="match status" value="1"/>
</dbReference>
<evidence type="ECO:0000256" key="1">
    <source>
        <dbReference type="ARBA" id="ARBA00022670"/>
    </source>
</evidence>
<evidence type="ECO:0000259" key="9">
    <source>
        <dbReference type="PROSITE" id="PS50240"/>
    </source>
</evidence>
<keyword evidence="1 7" id="KW-0645">Protease</keyword>
<evidence type="ECO:0000313" key="11">
    <source>
        <dbReference type="Proteomes" id="UP001107558"/>
    </source>
</evidence>
<evidence type="ECO:0000313" key="10">
    <source>
        <dbReference type="EMBL" id="KAG5669287.1"/>
    </source>
</evidence>
<reference evidence="10" key="1">
    <citation type="submission" date="2021-03" db="EMBL/GenBank/DDBJ databases">
        <title>Chromosome level genome of the anhydrobiotic midge Polypedilum vanderplanki.</title>
        <authorList>
            <person name="Yoshida Y."/>
            <person name="Kikawada T."/>
            <person name="Gusev O."/>
        </authorList>
    </citation>
    <scope>NUCLEOTIDE SEQUENCE</scope>
    <source>
        <strain evidence="10">NIAS01</strain>
        <tissue evidence="10">Whole body or cell culture</tissue>
    </source>
</reference>
<proteinExistence type="inferred from homology"/>
<dbReference type="InterPro" id="IPR001314">
    <property type="entry name" value="Peptidase_S1A"/>
</dbReference>
<evidence type="ECO:0000256" key="3">
    <source>
        <dbReference type="ARBA" id="ARBA00022801"/>
    </source>
</evidence>
<keyword evidence="3 7" id="KW-0378">Hydrolase</keyword>
<evidence type="ECO:0000256" key="7">
    <source>
        <dbReference type="RuleBase" id="RU363034"/>
    </source>
</evidence>
<dbReference type="EMBL" id="JADBJN010000004">
    <property type="protein sequence ID" value="KAG5669287.1"/>
    <property type="molecule type" value="Genomic_DNA"/>
</dbReference>
<dbReference type="PROSITE" id="PS00135">
    <property type="entry name" value="TRYPSIN_SER"/>
    <property type="match status" value="1"/>
</dbReference>
<dbReference type="InterPro" id="IPR018114">
    <property type="entry name" value="TRYPSIN_HIS"/>
</dbReference>
<keyword evidence="11" id="KW-1185">Reference proteome</keyword>
<dbReference type="GO" id="GO:0007586">
    <property type="term" value="P:digestion"/>
    <property type="evidence" value="ECO:0007669"/>
    <property type="project" value="UniProtKB-KW"/>
</dbReference>
<dbReference type="PROSITE" id="PS00134">
    <property type="entry name" value="TRYPSIN_HIS"/>
    <property type="match status" value="1"/>
</dbReference>
<keyword evidence="5" id="KW-1015">Disulfide bond</keyword>
<dbReference type="Gene3D" id="2.40.10.10">
    <property type="entry name" value="Trypsin-like serine proteases"/>
    <property type="match status" value="1"/>
</dbReference>
<dbReference type="AlphaFoldDB" id="A0A9J6BI97"/>
<dbReference type="PANTHER" id="PTHR24276">
    <property type="entry name" value="POLYSERASE-RELATED"/>
    <property type="match status" value="1"/>
</dbReference>
<dbReference type="InterPro" id="IPR009003">
    <property type="entry name" value="Peptidase_S1_PA"/>
</dbReference>
<accession>A0A9J6BI97</accession>
<name>A0A9J6BI97_POLVA</name>
<feature type="chain" id="PRO_5039911731" description="Peptidase S1 domain-containing protein" evidence="8">
    <location>
        <begin position="17"/>
        <end position="284"/>
    </location>
</feature>
<feature type="domain" description="Peptidase S1" evidence="9">
    <location>
        <begin position="46"/>
        <end position="283"/>
    </location>
</feature>
<organism evidence="10 11">
    <name type="scientific">Polypedilum vanderplanki</name>
    <name type="common">Sleeping chironomid midge</name>
    <dbReference type="NCBI Taxonomy" id="319348"/>
    <lineage>
        <taxon>Eukaryota</taxon>
        <taxon>Metazoa</taxon>
        <taxon>Ecdysozoa</taxon>
        <taxon>Arthropoda</taxon>
        <taxon>Hexapoda</taxon>
        <taxon>Insecta</taxon>
        <taxon>Pterygota</taxon>
        <taxon>Neoptera</taxon>
        <taxon>Endopterygota</taxon>
        <taxon>Diptera</taxon>
        <taxon>Nematocera</taxon>
        <taxon>Chironomoidea</taxon>
        <taxon>Chironomidae</taxon>
        <taxon>Chironominae</taxon>
        <taxon>Polypedilum</taxon>
        <taxon>Polypedilum</taxon>
    </lineage>
</organism>
<dbReference type="Proteomes" id="UP001107558">
    <property type="component" value="Chromosome 4"/>
</dbReference>
<keyword evidence="2" id="KW-0222">Digestion</keyword>
<dbReference type="GO" id="GO:0006508">
    <property type="term" value="P:proteolysis"/>
    <property type="evidence" value="ECO:0007669"/>
    <property type="project" value="UniProtKB-KW"/>
</dbReference>
<evidence type="ECO:0000256" key="5">
    <source>
        <dbReference type="ARBA" id="ARBA00023157"/>
    </source>
</evidence>